<sequence length="156" mass="17564">MKKNKMMILGVVGLTGLISTMWSQPTKSESATTHWRQGTPAIVRNKYFKTTDSVSSAGFPVYEWIHGTDQTFELNVANSTQLGMNQAAYHKAGGVYYARGTYVGERQSNEKWAYRVKAAGKHTIKLALYDQSNQKYGAYRTYHQLKSGRPVMTQVN</sequence>
<feature type="signal peptide" evidence="1">
    <location>
        <begin position="1"/>
        <end position="23"/>
    </location>
</feature>
<reference evidence="2 3" key="1">
    <citation type="journal article" date="2018" name="Int. J. Syst. Evol. Microbiol.">
        <title>Lactobacillus bambusae sp. nov., isolated from a traditional fermented Ma-bamboo shoots of Taiwan.</title>
        <authorList>
            <person name="Wang L.-T."/>
        </authorList>
    </citation>
    <scope>NUCLEOTIDE SEQUENCE [LARGE SCALE GENOMIC DNA]</scope>
    <source>
        <strain evidence="2 3">BS-W1</strain>
    </source>
</reference>
<keyword evidence="1" id="KW-0732">Signal</keyword>
<dbReference type="Proteomes" id="UP000245080">
    <property type="component" value="Unassembled WGS sequence"/>
</dbReference>
<gene>
    <name evidence="2" type="ORF">DCM90_04725</name>
</gene>
<organism evidence="2 3">
    <name type="scientific">Levilactobacillus bambusae</name>
    <dbReference type="NCBI Taxonomy" id="2024736"/>
    <lineage>
        <taxon>Bacteria</taxon>
        <taxon>Bacillati</taxon>
        <taxon>Bacillota</taxon>
        <taxon>Bacilli</taxon>
        <taxon>Lactobacillales</taxon>
        <taxon>Lactobacillaceae</taxon>
        <taxon>Levilactobacillus</taxon>
    </lineage>
</organism>
<evidence type="ECO:0000313" key="2">
    <source>
        <dbReference type="EMBL" id="PWG00243.1"/>
    </source>
</evidence>
<name>A0A2V1MZQ1_9LACO</name>
<accession>A0A2V1MZQ1</accession>
<dbReference type="AlphaFoldDB" id="A0A2V1MZQ1"/>
<dbReference type="OrthoDB" id="2326259at2"/>
<comment type="caution">
    <text evidence="2">The sequence shown here is derived from an EMBL/GenBank/DDBJ whole genome shotgun (WGS) entry which is preliminary data.</text>
</comment>
<evidence type="ECO:0000313" key="3">
    <source>
        <dbReference type="Proteomes" id="UP000245080"/>
    </source>
</evidence>
<keyword evidence="3" id="KW-1185">Reference proteome</keyword>
<feature type="chain" id="PRO_5039167286" description="DUF5626 domain-containing protein" evidence="1">
    <location>
        <begin position="24"/>
        <end position="156"/>
    </location>
</feature>
<evidence type="ECO:0000256" key="1">
    <source>
        <dbReference type="SAM" id="SignalP"/>
    </source>
</evidence>
<evidence type="ECO:0008006" key="4">
    <source>
        <dbReference type="Google" id="ProtNLM"/>
    </source>
</evidence>
<protein>
    <recommendedName>
        <fullName evidence="4">DUF5626 domain-containing protein</fullName>
    </recommendedName>
</protein>
<proteinExistence type="predicted"/>
<dbReference type="EMBL" id="QCXQ01000002">
    <property type="protein sequence ID" value="PWG00243.1"/>
    <property type="molecule type" value="Genomic_DNA"/>
</dbReference>